<gene>
    <name evidence="1" type="ORF">DPEC_G00198280</name>
</gene>
<dbReference type="Proteomes" id="UP001157502">
    <property type="component" value="Chromosome 16"/>
</dbReference>
<organism evidence="1 2">
    <name type="scientific">Dallia pectoralis</name>
    <name type="common">Alaska blackfish</name>
    <dbReference type="NCBI Taxonomy" id="75939"/>
    <lineage>
        <taxon>Eukaryota</taxon>
        <taxon>Metazoa</taxon>
        <taxon>Chordata</taxon>
        <taxon>Craniata</taxon>
        <taxon>Vertebrata</taxon>
        <taxon>Euteleostomi</taxon>
        <taxon>Actinopterygii</taxon>
        <taxon>Neopterygii</taxon>
        <taxon>Teleostei</taxon>
        <taxon>Protacanthopterygii</taxon>
        <taxon>Esociformes</taxon>
        <taxon>Umbridae</taxon>
        <taxon>Dallia</taxon>
    </lineage>
</organism>
<evidence type="ECO:0000313" key="1">
    <source>
        <dbReference type="EMBL" id="KAJ7999810.1"/>
    </source>
</evidence>
<name>A0ACC2G8H8_DALPE</name>
<proteinExistence type="predicted"/>
<keyword evidence="2" id="KW-1185">Reference proteome</keyword>
<evidence type="ECO:0000313" key="2">
    <source>
        <dbReference type="Proteomes" id="UP001157502"/>
    </source>
</evidence>
<accession>A0ACC2G8H8</accession>
<reference evidence="1" key="1">
    <citation type="submission" date="2021-05" db="EMBL/GenBank/DDBJ databases">
        <authorList>
            <person name="Pan Q."/>
            <person name="Jouanno E."/>
            <person name="Zahm M."/>
            <person name="Klopp C."/>
            <person name="Cabau C."/>
            <person name="Louis A."/>
            <person name="Berthelot C."/>
            <person name="Parey E."/>
            <person name="Roest Crollius H."/>
            <person name="Montfort J."/>
            <person name="Robinson-Rechavi M."/>
            <person name="Bouchez O."/>
            <person name="Lampietro C."/>
            <person name="Lopez Roques C."/>
            <person name="Donnadieu C."/>
            <person name="Postlethwait J."/>
            <person name="Bobe J."/>
            <person name="Dillon D."/>
            <person name="Chandos A."/>
            <person name="von Hippel F."/>
            <person name="Guiguen Y."/>
        </authorList>
    </citation>
    <scope>NUCLEOTIDE SEQUENCE</scope>
    <source>
        <strain evidence="1">YG-Jan2019</strain>
    </source>
</reference>
<sequence length="116" mass="13008">MHRNQKKKQKNAPTVIHTKTNTDLKHSQNEVRGFLTPLPSTTPVVPPGGGGLFAQRHRPPPVATHRHASTPPPHHQVVGVKRGHDSTRPGFTLQRFRGQRSISCKHPVRYHLPPVR</sequence>
<comment type="caution">
    <text evidence="1">The sequence shown here is derived from an EMBL/GenBank/DDBJ whole genome shotgun (WGS) entry which is preliminary data.</text>
</comment>
<protein>
    <submittedName>
        <fullName evidence="1">Uncharacterized protein</fullName>
    </submittedName>
</protein>
<dbReference type="EMBL" id="CM055743">
    <property type="protein sequence ID" value="KAJ7999810.1"/>
    <property type="molecule type" value="Genomic_DNA"/>
</dbReference>